<dbReference type="Gene3D" id="1.10.30.50">
    <property type="match status" value="1"/>
</dbReference>
<keyword evidence="8" id="KW-1185">Reference proteome</keyword>
<dbReference type="InterPro" id="IPR002711">
    <property type="entry name" value="HNH"/>
</dbReference>
<dbReference type="GO" id="GO:0005829">
    <property type="term" value="C:cytosol"/>
    <property type="evidence" value="ECO:0007669"/>
    <property type="project" value="TreeGrafter"/>
</dbReference>
<dbReference type="GO" id="GO:0003676">
    <property type="term" value="F:nucleic acid binding"/>
    <property type="evidence" value="ECO:0007669"/>
    <property type="project" value="InterPro"/>
</dbReference>
<dbReference type="GO" id="GO:0008270">
    <property type="term" value="F:zinc ion binding"/>
    <property type="evidence" value="ECO:0007669"/>
    <property type="project" value="InterPro"/>
</dbReference>
<dbReference type="PANTHER" id="PTHR41286">
    <property type="entry name" value="HNH NUCLEASE YAJD-RELATED"/>
    <property type="match status" value="1"/>
</dbReference>
<name>A0A7X3BWD8_9FIRM</name>
<keyword evidence="6" id="KW-0255">Endonuclease</keyword>
<organism evidence="6 9">
    <name type="scientific">Phascolarctobacterium faecium</name>
    <dbReference type="NCBI Taxonomy" id="33025"/>
    <lineage>
        <taxon>Bacteria</taxon>
        <taxon>Bacillati</taxon>
        <taxon>Bacillota</taxon>
        <taxon>Negativicutes</taxon>
        <taxon>Acidaminococcales</taxon>
        <taxon>Acidaminococcaceae</taxon>
        <taxon>Phascolarctobacterium</taxon>
    </lineage>
</organism>
<evidence type="ECO:0000313" key="9">
    <source>
        <dbReference type="Proteomes" id="UP000484547"/>
    </source>
</evidence>
<dbReference type="SMART" id="SM00507">
    <property type="entry name" value="HNHc"/>
    <property type="match status" value="1"/>
</dbReference>
<dbReference type="EMBL" id="WNBW01000013">
    <property type="protein sequence ID" value="MTU04914.1"/>
    <property type="molecule type" value="Genomic_DNA"/>
</dbReference>
<dbReference type="Pfam" id="PF01844">
    <property type="entry name" value="HNH"/>
    <property type="match status" value="1"/>
</dbReference>
<sequence>MTELVVVLFYWGDSMLVACSRCGVIHERGDCKIQDGYSERRIKKRGEVERFRSSALWQRKRKKILDRDKHLCRVCLDGKYVPKAITNQRLEVHHIVPIVENEKLKLADDNLISICAFCHVLAEKGNVPRDYLFGLVKIPPRGHYVEN</sequence>
<dbReference type="OrthoDB" id="9811997at2"/>
<dbReference type="GO" id="GO:0016787">
    <property type="term" value="F:hydrolase activity"/>
    <property type="evidence" value="ECO:0007669"/>
    <property type="project" value="UniProtKB-KW"/>
</dbReference>
<dbReference type="RefSeq" id="WP_149877315.1">
    <property type="nucleotide sequence ID" value="NZ_WNBG01000013.1"/>
</dbReference>
<dbReference type="PANTHER" id="PTHR41286:SF1">
    <property type="entry name" value="HNH NUCLEASE YAJD-RELATED"/>
    <property type="match status" value="1"/>
</dbReference>
<dbReference type="CDD" id="cd00085">
    <property type="entry name" value="HNHc"/>
    <property type="match status" value="1"/>
</dbReference>
<evidence type="ECO:0000256" key="3">
    <source>
        <dbReference type="ARBA" id="ARBA00038412"/>
    </source>
</evidence>
<feature type="domain" description="HNH nuclease" evidence="5">
    <location>
        <begin position="59"/>
        <end position="120"/>
    </location>
</feature>
<evidence type="ECO:0000259" key="5">
    <source>
        <dbReference type="SMART" id="SM00507"/>
    </source>
</evidence>
<keyword evidence="2" id="KW-0378">Hydrolase</keyword>
<evidence type="ECO:0000313" key="8">
    <source>
        <dbReference type="Proteomes" id="UP000443070"/>
    </source>
</evidence>
<reference evidence="8 9" key="1">
    <citation type="journal article" date="2019" name="Nat. Med.">
        <title>A library of human gut bacterial isolates paired with longitudinal multiomics data enables mechanistic microbiome research.</title>
        <authorList>
            <person name="Poyet M."/>
            <person name="Groussin M."/>
            <person name="Gibbons S.M."/>
            <person name="Avila-Pacheco J."/>
            <person name="Jiang X."/>
            <person name="Kearney S.M."/>
            <person name="Perrotta A.R."/>
            <person name="Berdy B."/>
            <person name="Zhao S."/>
            <person name="Lieberman T.D."/>
            <person name="Swanson P.K."/>
            <person name="Smith M."/>
            <person name="Roesemann S."/>
            <person name="Alexander J.E."/>
            <person name="Rich S.A."/>
            <person name="Livny J."/>
            <person name="Vlamakis H."/>
            <person name="Clish C."/>
            <person name="Bullock K."/>
            <person name="Deik A."/>
            <person name="Scott J."/>
            <person name="Pierce K.A."/>
            <person name="Xavier R.J."/>
            <person name="Alm E.J."/>
        </authorList>
    </citation>
    <scope>NUCLEOTIDE SEQUENCE [LARGE SCALE GENOMIC DNA]</scope>
    <source>
        <strain evidence="6 9">BIOML-A13</strain>
        <strain evidence="7 8">BIOML-A3</strain>
    </source>
</reference>
<keyword evidence="1" id="KW-0540">Nuclease</keyword>
<dbReference type="Proteomes" id="UP000443070">
    <property type="component" value="Unassembled WGS sequence"/>
</dbReference>
<proteinExistence type="inferred from homology"/>
<protein>
    <recommendedName>
        <fullName evidence="4">Putative HNH nuclease YajD</fullName>
    </recommendedName>
</protein>
<dbReference type="Proteomes" id="UP000484547">
    <property type="component" value="Unassembled WGS sequence"/>
</dbReference>
<dbReference type="InterPro" id="IPR003615">
    <property type="entry name" value="HNH_nuc"/>
</dbReference>
<comment type="caution">
    <text evidence="6">The sequence shown here is derived from an EMBL/GenBank/DDBJ whole genome shotgun (WGS) entry which is preliminary data.</text>
</comment>
<dbReference type="EMBL" id="WNBM01000010">
    <property type="protein sequence ID" value="MTT76724.1"/>
    <property type="molecule type" value="Genomic_DNA"/>
</dbReference>
<accession>A0A7X3BWD8</accession>
<evidence type="ECO:0000256" key="2">
    <source>
        <dbReference type="ARBA" id="ARBA00022801"/>
    </source>
</evidence>
<gene>
    <name evidence="6" type="ORF">GMD11_10705</name>
    <name evidence="7" type="ORF">GMD18_11015</name>
</gene>
<dbReference type="AlphaFoldDB" id="A0A7X3BWD8"/>
<dbReference type="GO" id="GO:0004519">
    <property type="term" value="F:endonuclease activity"/>
    <property type="evidence" value="ECO:0007669"/>
    <property type="project" value="UniProtKB-KW"/>
</dbReference>
<evidence type="ECO:0000256" key="1">
    <source>
        <dbReference type="ARBA" id="ARBA00022722"/>
    </source>
</evidence>
<evidence type="ECO:0000256" key="4">
    <source>
        <dbReference type="ARBA" id="ARBA00040194"/>
    </source>
</evidence>
<evidence type="ECO:0000313" key="7">
    <source>
        <dbReference type="EMBL" id="MTU04914.1"/>
    </source>
</evidence>
<comment type="similarity">
    <text evidence="3">Belongs to the HNH nuclease family.</text>
</comment>
<evidence type="ECO:0000313" key="6">
    <source>
        <dbReference type="EMBL" id="MTT76724.1"/>
    </source>
</evidence>